<feature type="region of interest" description="Disordered" evidence="1">
    <location>
        <begin position="218"/>
        <end position="251"/>
    </location>
</feature>
<keyword evidence="3" id="KW-1185">Reference proteome</keyword>
<gene>
    <name evidence="2" type="ORF">DBV15_01135</name>
</gene>
<evidence type="ECO:0000313" key="3">
    <source>
        <dbReference type="Proteomes" id="UP000310200"/>
    </source>
</evidence>
<feature type="non-terminal residue" evidence="2">
    <location>
        <position position="1"/>
    </location>
</feature>
<feature type="compositionally biased region" description="Low complexity" evidence="1">
    <location>
        <begin position="218"/>
        <end position="238"/>
    </location>
</feature>
<protein>
    <submittedName>
        <fullName evidence="2">Uncharacterized protein</fullName>
    </submittedName>
</protein>
<organism evidence="2 3">
    <name type="scientific">Temnothorax longispinosus</name>
    <dbReference type="NCBI Taxonomy" id="300112"/>
    <lineage>
        <taxon>Eukaryota</taxon>
        <taxon>Metazoa</taxon>
        <taxon>Ecdysozoa</taxon>
        <taxon>Arthropoda</taxon>
        <taxon>Hexapoda</taxon>
        <taxon>Insecta</taxon>
        <taxon>Pterygota</taxon>
        <taxon>Neoptera</taxon>
        <taxon>Endopterygota</taxon>
        <taxon>Hymenoptera</taxon>
        <taxon>Apocrita</taxon>
        <taxon>Aculeata</taxon>
        <taxon>Formicoidea</taxon>
        <taxon>Formicidae</taxon>
        <taxon>Myrmicinae</taxon>
        <taxon>Temnothorax</taxon>
    </lineage>
</organism>
<dbReference type="EMBL" id="QBLH01003980">
    <property type="protein sequence ID" value="TGZ31883.1"/>
    <property type="molecule type" value="Genomic_DNA"/>
</dbReference>
<feature type="compositionally biased region" description="Gly residues" evidence="1">
    <location>
        <begin position="242"/>
        <end position="251"/>
    </location>
</feature>
<proteinExistence type="predicted"/>
<sequence length="389" mass="42638">SRNSGLFAKRAIRTTASFQSISLSKKRIQSSIPEYLIACRSSVSRVRVGMEAGRGKRTRRRREANYRIIAFNCDSRYLRNGAVEACDCRRVPNYWMLTSPTAAAADEPRCGTALLNNIVLQRQISEGVSARVLHSISTYERICIREGSDYSRRVVFAGGQTAETRIARILLSLAAITFDTRHAAVIALGQAERREREIMKSTDTDGWLQIGAVHAHQPNNNHHQQQQQQQQQPSSQPQVSGAGAGGAGGPGGGVARAGGMFCYHCPPGLPAPRLPPSLEYPFAPTHPSRKEARGKVRGSRLIVLALALAEHIDEVTLPTRPSYAKWTLQTGRPLNLICTSSQLPVKPRPAGSRAESLPRTLTTVCLFTDRFPSRVPFPMTNFSAICQAT</sequence>
<dbReference type="STRING" id="300112.A0A4S2J9N6"/>
<evidence type="ECO:0000313" key="2">
    <source>
        <dbReference type="EMBL" id="TGZ31883.1"/>
    </source>
</evidence>
<dbReference type="Proteomes" id="UP000310200">
    <property type="component" value="Unassembled WGS sequence"/>
</dbReference>
<feature type="non-terminal residue" evidence="2">
    <location>
        <position position="389"/>
    </location>
</feature>
<reference evidence="2 3" key="1">
    <citation type="journal article" date="2019" name="Philos. Trans. R. Soc. Lond., B, Biol. Sci.">
        <title>Ant behaviour and brain gene expression of defending hosts depend on the ecological success of the intruding social parasite.</title>
        <authorList>
            <person name="Kaur R."/>
            <person name="Stoldt M."/>
            <person name="Jongepier E."/>
            <person name="Feldmeyer B."/>
            <person name="Menzel F."/>
            <person name="Bornberg-Bauer E."/>
            <person name="Foitzik S."/>
        </authorList>
    </citation>
    <scope>NUCLEOTIDE SEQUENCE [LARGE SCALE GENOMIC DNA]</scope>
    <source>
        <tissue evidence="2">Whole body</tissue>
    </source>
</reference>
<accession>A0A4S2J9N6</accession>
<comment type="caution">
    <text evidence="2">The sequence shown here is derived from an EMBL/GenBank/DDBJ whole genome shotgun (WGS) entry which is preliminary data.</text>
</comment>
<evidence type="ECO:0000256" key="1">
    <source>
        <dbReference type="SAM" id="MobiDB-lite"/>
    </source>
</evidence>
<dbReference type="AlphaFoldDB" id="A0A4S2J9N6"/>
<name>A0A4S2J9N6_9HYME</name>